<dbReference type="EMBL" id="ARZA01000173">
    <property type="protein sequence ID" value="EOD00423.1"/>
    <property type="molecule type" value="Genomic_DNA"/>
</dbReference>
<evidence type="ECO:0000313" key="5">
    <source>
        <dbReference type="Proteomes" id="UP000013378"/>
    </source>
</evidence>
<sequence>MKKVLTILLVIFIIMWPIYFISFNKSQNTPTIEKEKDTEWKGVIEIWDYPRLNVETGSRYEWMLDKIRKFEKENPGVYIELRPIDLNKGPIKLEVGLKTGNLPDIAPVGADFTFMKEDILEPLDLYLSDKEKQKFKFQALHAVTYDGKMWGMPVMMTTYTMYLNLDLFRQRGVEPPIDGNWTYEEFVEKMKKLTWDSDNDSKIDHYGFVSFISPNYYNLWGIILSDGAQIIDENSNKYVFYGDKAISGVKKVVDLKKKYKVTPEEFGLISGNKAWDMFNKEQVIAVYPTGSWAVRVLDNAIRKGEGFNYTIANYPIGDKRIPVSLNNSVCAYGIFKQEDKGKLDMCVKFLKFISQEKYQEELEDLGVFPAKKGIKDIYENNPKMKRLEDCLSYTQIIPKHEKWKDIDRILQNQIRLAIIGEKSSQDALDEARKQIEMIVE</sequence>
<dbReference type="eggNOG" id="COG2182">
    <property type="taxonomic scope" value="Bacteria"/>
</dbReference>
<keyword evidence="2" id="KW-0813">Transport</keyword>
<name>R1ATH9_9FIRM</name>
<dbReference type="Proteomes" id="UP000013378">
    <property type="component" value="Unassembled WGS sequence"/>
</dbReference>
<keyword evidence="3" id="KW-0732">Signal</keyword>
<dbReference type="PANTHER" id="PTHR30061:SF50">
    <property type="entry name" value="MALTOSE_MALTODEXTRIN-BINDING PERIPLASMIC PROTEIN"/>
    <property type="match status" value="1"/>
</dbReference>
<dbReference type="AlphaFoldDB" id="R1ATH9"/>
<dbReference type="GO" id="GO:0042956">
    <property type="term" value="P:maltodextrin transmembrane transport"/>
    <property type="evidence" value="ECO:0007669"/>
    <property type="project" value="TreeGrafter"/>
</dbReference>
<evidence type="ECO:0000256" key="1">
    <source>
        <dbReference type="ARBA" id="ARBA00008520"/>
    </source>
</evidence>
<gene>
    <name evidence="4" type="ORF">L21TH_1533</name>
</gene>
<dbReference type="GO" id="GO:0055052">
    <property type="term" value="C:ATP-binding cassette (ABC) transporter complex, substrate-binding subunit-containing"/>
    <property type="evidence" value="ECO:0007669"/>
    <property type="project" value="TreeGrafter"/>
</dbReference>
<dbReference type="STRING" id="1304284.L21TH_1533"/>
<evidence type="ECO:0000313" key="4">
    <source>
        <dbReference type="EMBL" id="EOD00423.1"/>
    </source>
</evidence>
<reference evidence="4 5" key="1">
    <citation type="journal article" date="2015" name="Geomicrobiol. J.">
        <title>Caldisalinibacter kiritimatiensis gen. nov., sp. nov., a moderately thermohalophilic thiosulfate-reducing bacterium from a hypersaline microbial mat.</title>
        <authorList>
            <person name="Ben Hania W."/>
            <person name="Joseph M."/>
            <person name="Fiebig A."/>
            <person name="Bunk B."/>
            <person name="Klenk H.-P."/>
            <person name="Fardeau M.-L."/>
            <person name="Spring S."/>
        </authorList>
    </citation>
    <scope>NUCLEOTIDE SEQUENCE [LARGE SCALE GENOMIC DNA]</scope>
    <source>
        <strain evidence="4 5">L21-TH-D2</strain>
    </source>
</reference>
<dbReference type="SUPFAM" id="SSF53850">
    <property type="entry name" value="Periplasmic binding protein-like II"/>
    <property type="match status" value="1"/>
</dbReference>
<evidence type="ECO:0000256" key="2">
    <source>
        <dbReference type="ARBA" id="ARBA00022448"/>
    </source>
</evidence>
<proteinExistence type="inferred from homology"/>
<dbReference type="GO" id="GO:0015768">
    <property type="term" value="P:maltose transport"/>
    <property type="evidence" value="ECO:0007669"/>
    <property type="project" value="TreeGrafter"/>
</dbReference>
<accession>R1ATH9</accession>
<keyword evidence="5" id="KW-1185">Reference proteome</keyword>
<comment type="similarity">
    <text evidence="1">Belongs to the bacterial solute-binding protein 1 family.</text>
</comment>
<dbReference type="Pfam" id="PF13416">
    <property type="entry name" value="SBP_bac_8"/>
    <property type="match status" value="1"/>
</dbReference>
<dbReference type="GO" id="GO:1901982">
    <property type="term" value="F:maltose binding"/>
    <property type="evidence" value="ECO:0007669"/>
    <property type="project" value="TreeGrafter"/>
</dbReference>
<dbReference type="PATRIC" id="fig|1304284.3.peg.1502"/>
<protein>
    <submittedName>
        <fullName evidence="4">Extracellular solute-binding protein, family 1</fullName>
    </submittedName>
</protein>
<dbReference type="Gene3D" id="3.40.190.10">
    <property type="entry name" value="Periplasmic binding protein-like II"/>
    <property type="match status" value="1"/>
</dbReference>
<organism evidence="4 5">
    <name type="scientific">Caldisalinibacter kiritimatiensis</name>
    <dbReference type="NCBI Taxonomy" id="1304284"/>
    <lineage>
        <taxon>Bacteria</taxon>
        <taxon>Bacillati</taxon>
        <taxon>Bacillota</taxon>
        <taxon>Tissierellia</taxon>
        <taxon>Tissierellales</taxon>
        <taxon>Thermohalobacteraceae</taxon>
        <taxon>Caldisalinibacter</taxon>
    </lineage>
</organism>
<comment type="caution">
    <text evidence="4">The sequence shown here is derived from an EMBL/GenBank/DDBJ whole genome shotgun (WGS) entry which is preliminary data.</text>
</comment>
<evidence type="ECO:0000256" key="3">
    <source>
        <dbReference type="ARBA" id="ARBA00022729"/>
    </source>
</evidence>
<dbReference type="PANTHER" id="PTHR30061">
    <property type="entry name" value="MALTOSE-BINDING PERIPLASMIC PROTEIN"/>
    <property type="match status" value="1"/>
</dbReference>
<dbReference type="InterPro" id="IPR006059">
    <property type="entry name" value="SBP"/>
</dbReference>